<sequence length="236" mass="26309">MKKHWIFVPLAVLVVLGGIYVCYDFFKPDPDLTIPADFHYQGRSYEQSLYLDWDTHSLEKVTKIGKLSQKSYLNLVKFPELPTKTTLGVENSNLGFMDQGSSAVYFSDKADNSLSRALALISPLKTDVETGGVNGKKLKDYSLSAKSTRILTDYLSAHENEGKRITDDPFATSTKSIYNLTISGKNAYGFNTSFAYGISDSGVPIIERTLGDENDPSDKSIVWENIPQNIQKIIEK</sequence>
<dbReference type="AlphaFoldDB" id="A0A7X1Z8N5"/>
<reference evidence="2 3" key="1">
    <citation type="submission" date="2019-10" db="EMBL/GenBank/DDBJ databases">
        <authorList>
            <person name="Dong K."/>
        </authorList>
    </citation>
    <scope>NUCLEOTIDE SEQUENCE [LARGE SCALE GENOMIC DNA]</scope>
    <source>
        <strain evidence="2 3">DSM 28960</strain>
    </source>
</reference>
<name>A0A7X1Z8N5_9LACT</name>
<dbReference type="OrthoDB" id="9806984at2"/>
<protein>
    <submittedName>
        <fullName evidence="2">Uncharacterized protein</fullName>
    </submittedName>
</protein>
<feature type="transmembrane region" description="Helical" evidence="1">
    <location>
        <begin position="6"/>
        <end position="26"/>
    </location>
</feature>
<evidence type="ECO:0000313" key="3">
    <source>
        <dbReference type="Proteomes" id="UP000439550"/>
    </source>
</evidence>
<dbReference type="Proteomes" id="UP000439550">
    <property type="component" value="Unassembled WGS sequence"/>
</dbReference>
<dbReference type="EMBL" id="WITJ01000010">
    <property type="protein sequence ID" value="MQW39881.1"/>
    <property type="molecule type" value="Genomic_DNA"/>
</dbReference>
<evidence type="ECO:0000256" key="1">
    <source>
        <dbReference type="SAM" id="Phobius"/>
    </source>
</evidence>
<accession>A0A7X1Z8N5</accession>
<proteinExistence type="predicted"/>
<organism evidence="2 3">
    <name type="scientific">Lactococcus hircilactis</name>
    <dbReference type="NCBI Taxonomy" id="1494462"/>
    <lineage>
        <taxon>Bacteria</taxon>
        <taxon>Bacillati</taxon>
        <taxon>Bacillota</taxon>
        <taxon>Bacilli</taxon>
        <taxon>Lactobacillales</taxon>
        <taxon>Streptococcaceae</taxon>
        <taxon>Lactococcus</taxon>
    </lineage>
</organism>
<keyword evidence="1" id="KW-0812">Transmembrane</keyword>
<keyword evidence="1" id="KW-1133">Transmembrane helix</keyword>
<keyword evidence="3" id="KW-1185">Reference proteome</keyword>
<keyword evidence="1" id="KW-0472">Membrane</keyword>
<evidence type="ECO:0000313" key="2">
    <source>
        <dbReference type="EMBL" id="MQW39881.1"/>
    </source>
</evidence>
<dbReference type="RefSeq" id="WP_153496546.1">
    <property type="nucleotide sequence ID" value="NZ_CBCRWP010000011.1"/>
</dbReference>
<gene>
    <name evidence="2" type="ORF">GHI93_08075</name>
</gene>
<comment type="caution">
    <text evidence="2">The sequence shown here is derived from an EMBL/GenBank/DDBJ whole genome shotgun (WGS) entry which is preliminary data.</text>
</comment>